<reference evidence="2 3" key="1">
    <citation type="submission" date="2016-10" db="EMBL/GenBank/DDBJ databases">
        <authorList>
            <person name="de Groot N.N."/>
        </authorList>
    </citation>
    <scope>NUCLEOTIDE SEQUENCE [LARGE SCALE GENOMIC DNA]</scope>
    <source>
        <strain evidence="2 3">DSM 7343</strain>
    </source>
</reference>
<evidence type="ECO:0000313" key="3">
    <source>
        <dbReference type="Proteomes" id="UP000199409"/>
    </source>
</evidence>
<gene>
    <name evidence="2" type="ORF">SAMN05660420_01159</name>
</gene>
<organism evidence="2 3">
    <name type="scientific">Desulfuromusa kysingii</name>
    <dbReference type="NCBI Taxonomy" id="37625"/>
    <lineage>
        <taxon>Bacteria</taxon>
        <taxon>Pseudomonadati</taxon>
        <taxon>Thermodesulfobacteriota</taxon>
        <taxon>Desulfuromonadia</taxon>
        <taxon>Desulfuromonadales</taxon>
        <taxon>Geopsychrobacteraceae</taxon>
        <taxon>Desulfuromusa</taxon>
    </lineage>
</organism>
<accession>A0A1H3YC54</accession>
<dbReference type="STRING" id="37625.SAMN05660420_01159"/>
<protein>
    <recommendedName>
        <fullName evidence="1">YjiS-like domain-containing protein</fullName>
    </recommendedName>
</protein>
<dbReference type="OrthoDB" id="7306802at2"/>
<feature type="domain" description="YjiS-like" evidence="1">
    <location>
        <begin position="32"/>
        <end position="66"/>
    </location>
</feature>
<dbReference type="RefSeq" id="WP_092345662.1">
    <property type="nucleotide sequence ID" value="NZ_FNQN01000003.1"/>
</dbReference>
<dbReference type="Pfam" id="PF06568">
    <property type="entry name" value="YjiS-like"/>
    <property type="match status" value="1"/>
</dbReference>
<dbReference type="InterPro" id="IPR009506">
    <property type="entry name" value="YjiS-like"/>
</dbReference>
<evidence type="ECO:0000313" key="2">
    <source>
        <dbReference type="EMBL" id="SEA08604.1"/>
    </source>
</evidence>
<dbReference type="Proteomes" id="UP000199409">
    <property type="component" value="Unassembled WGS sequence"/>
</dbReference>
<keyword evidence="3" id="KW-1185">Reference proteome</keyword>
<dbReference type="EMBL" id="FNQN01000003">
    <property type="protein sequence ID" value="SEA08604.1"/>
    <property type="molecule type" value="Genomic_DNA"/>
</dbReference>
<dbReference type="AlphaFoldDB" id="A0A1H3YC54"/>
<evidence type="ECO:0000259" key="1">
    <source>
        <dbReference type="Pfam" id="PF06568"/>
    </source>
</evidence>
<name>A0A1H3YC54_9BACT</name>
<sequence length="75" mass="9002">MMRKSLMINKSSAINFDNSKWNINQQVQECLTTLQKWRQNAISRKQLAEMTPYQLHDIGITELQARDEARKFFWQ</sequence>
<proteinExistence type="predicted"/>